<feature type="transmembrane region" description="Helical" evidence="1">
    <location>
        <begin position="264"/>
        <end position="282"/>
    </location>
</feature>
<gene>
    <name evidence="3" type="ORF">EPK99_17645</name>
</gene>
<feature type="transmembrane region" description="Helical" evidence="1">
    <location>
        <begin position="124"/>
        <end position="140"/>
    </location>
</feature>
<dbReference type="OrthoDB" id="7165334at2"/>
<sequence>MALSDNSRGALLMSLAMASFACNDAIVKSITTELTIAQIMAVRGVMTTGLVYLIGRRMGVDLSWQALKNRHVLLRIFFELGATLTFFSALSRIQFATASSIMQSLPLAVTLGAALFFREPVGWRRWAAIVVGFLGVLLVIRPGPEGFAPAALFAVAAVFFTASRDLTTRRVRADIPSLTITLYTAGANALLGALLIPAMGGWQPVSAVTFGHLVFTAFAVLAGYQTVIMSMRRGEISFVAPFRYTSLIWALLIGVFVFGEHLTASMLTGAGIVIASGLYTFVRENKRRRALAETAGMVLEAGSAQREGSR</sequence>
<organism evidence="3 4">
    <name type="scientific">Neorhizobium lilium</name>
    <dbReference type="NCBI Taxonomy" id="2503024"/>
    <lineage>
        <taxon>Bacteria</taxon>
        <taxon>Pseudomonadati</taxon>
        <taxon>Pseudomonadota</taxon>
        <taxon>Alphaproteobacteria</taxon>
        <taxon>Hyphomicrobiales</taxon>
        <taxon>Rhizobiaceae</taxon>
        <taxon>Rhizobium/Agrobacterium group</taxon>
        <taxon>Neorhizobium</taxon>
    </lineage>
</organism>
<dbReference type="Pfam" id="PF00892">
    <property type="entry name" value="EamA"/>
    <property type="match status" value="2"/>
</dbReference>
<dbReference type="PANTHER" id="PTHR22911:SF135">
    <property type="entry name" value="BLR4310 PROTEIN"/>
    <property type="match status" value="1"/>
</dbReference>
<evidence type="ECO:0000256" key="1">
    <source>
        <dbReference type="SAM" id="Phobius"/>
    </source>
</evidence>
<keyword evidence="4" id="KW-1185">Reference proteome</keyword>
<feature type="transmembrane region" description="Helical" evidence="1">
    <location>
        <begin position="236"/>
        <end position="258"/>
    </location>
</feature>
<name>A0A3S3SAP3_9HYPH</name>
<accession>A0A3S3SAP3</accession>
<feature type="domain" description="EamA" evidence="2">
    <location>
        <begin position="150"/>
        <end position="276"/>
    </location>
</feature>
<dbReference type="RefSeq" id="WP_128444409.1">
    <property type="nucleotide sequence ID" value="NZ_SBIP01000004.1"/>
</dbReference>
<dbReference type="SUPFAM" id="SSF103481">
    <property type="entry name" value="Multidrug resistance efflux transporter EmrE"/>
    <property type="match status" value="2"/>
</dbReference>
<evidence type="ECO:0000313" key="3">
    <source>
        <dbReference type="EMBL" id="RWX75523.1"/>
    </source>
</evidence>
<feature type="transmembrane region" description="Helical" evidence="1">
    <location>
        <begin position="101"/>
        <end position="117"/>
    </location>
</feature>
<feature type="domain" description="EamA" evidence="2">
    <location>
        <begin position="8"/>
        <end position="140"/>
    </location>
</feature>
<dbReference type="GO" id="GO:0016020">
    <property type="term" value="C:membrane"/>
    <property type="evidence" value="ECO:0007669"/>
    <property type="project" value="InterPro"/>
</dbReference>
<dbReference type="EMBL" id="SBIP01000004">
    <property type="protein sequence ID" value="RWX75523.1"/>
    <property type="molecule type" value="Genomic_DNA"/>
</dbReference>
<reference evidence="3 4" key="1">
    <citation type="submission" date="2019-01" db="EMBL/GenBank/DDBJ databases">
        <title>The draft genome of Rhizobium sp. 24NR.</title>
        <authorList>
            <person name="Liu L."/>
            <person name="Liang L."/>
            <person name="Shi S."/>
            <person name="Xu L."/>
            <person name="Wang X."/>
            <person name="Li L."/>
            <person name="Zhang X."/>
        </authorList>
    </citation>
    <scope>NUCLEOTIDE SEQUENCE [LARGE SCALE GENOMIC DNA]</scope>
    <source>
        <strain evidence="3 4">24NR</strain>
    </source>
</reference>
<proteinExistence type="predicted"/>
<evidence type="ECO:0000259" key="2">
    <source>
        <dbReference type="Pfam" id="PF00892"/>
    </source>
</evidence>
<dbReference type="Proteomes" id="UP000287687">
    <property type="component" value="Unassembled WGS sequence"/>
</dbReference>
<protein>
    <submittedName>
        <fullName evidence="3">DMT family transporter</fullName>
    </submittedName>
</protein>
<dbReference type="PANTHER" id="PTHR22911">
    <property type="entry name" value="ACYL-MALONYL CONDENSING ENZYME-RELATED"/>
    <property type="match status" value="1"/>
</dbReference>
<comment type="caution">
    <text evidence="3">The sequence shown here is derived from an EMBL/GenBank/DDBJ whole genome shotgun (WGS) entry which is preliminary data.</text>
</comment>
<feature type="transmembrane region" description="Helical" evidence="1">
    <location>
        <begin position="76"/>
        <end position="95"/>
    </location>
</feature>
<feature type="transmembrane region" description="Helical" evidence="1">
    <location>
        <begin position="205"/>
        <end position="224"/>
    </location>
</feature>
<evidence type="ECO:0000313" key="4">
    <source>
        <dbReference type="Proteomes" id="UP000287687"/>
    </source>
</evidence>
<keyword evidence="1" id="KW-1133">Transmembrane helix</keyword>
<keyword evidence="1" id="KW-0812">Transmembrane</keyword>
<keyword evidence="1" id="KW-0472">Membrane</keyword>
<dbReference type="InterPro" id="IPR037185">
    <property type="entry name" value="EmrE-like"/>
</dbReference>
<dbReference type="InterPro" id="IPR000620">
    <property type="entry name" value="EamA_dom"/>
</dbReference>
<feature type="transmembrane region" description="Helical" evidence="1">
    <location>
        <begin position="34"/>
        <end position="55"/>
    </location>
</feature>
<dbReference type="AlphaFoldDB" id="A0A3S3SAP3"/>
<feature type="transmembrane region" description="Helical" evidence="1">
    <location>
        <begin position="146"/>
        <end position="163"/>
    </location>
</feature>
<feature type="transmembrane region" description="Helical" evidence="1">
    <location>
        <begin position="175"/>
        <end position="199"/>
    </location>
</feature>
<dbReference type="Gene3D" id="1.10.3730.20">
    <property type="match status" value="1"/>
</dbReference>